<dbReference type="InParanoid" id="A0A543ARA6"/>
<evidence type="ECO:0000256" key="1">
    <source>
        <dbReference type="SAM" id="Phobius"/>
    </source>
</evidence>
<evidence type="ECO:0000313" key="2">
    <source>
        <dbReference type="EMBL" id="TQL75066.1"/>
    </source>
</evidence>
<feature type="transmembrane region" description="Helical" evidence="1">
    <location>
        <begin position="40"/>
        <end position="58"/>
    </location>
</feature>
<gene>
    <name evidence="2" type="ORF">FB566_0558</name>
</gene>
<protein>
    <submittedName>
        <fullName evidence="2">Uncharacterized protein</fullName>
    </submittedName>
</protein>
<keyword evidence="1" id="KW-0812">Transmembrane</keyword>
<proteinExistence type="predicted"/>
<dbReference type="Proteomes" id="UP000317043">
    <property type="component" value="Unassembled WGS sequence"/>
</dbReference>
<name>A0A543ARA6_9ACTN</name>
<organism evidence="2 3">
    <name type="scientific">Stackebrandtia endophytica</name>
    <dbReference type="NCBI Taxonomy" id="1496996"/>
    <lineage>
        <taxon>Bacteria</taxon>
        <taxon>Bacillati</taxon>
        <taxon>Actinomycetota</taxon>
        <taxon>Actinomycetes</taxon>
        <taxon>Glycomycetales</taxon>
        <taxon>Glycomycetaceae</taxon>
        <taxon>Stackebrandtia</taxon>
    </lineage>
</organism>
<evidence type="ECO:0000313" key="3">
    <source>
        <dbReference type="Proteomes" id="UP000317043"/>
    </source>
</evidence>
<sequence>MNEPGVRRPVQQARLFATGIVLSAVSVFLILVFAPPRTQLLPAFLFLGFCLPLTWRGVRAVLRERPDVWQRNGILAMARIGSLRQSGSDEVGAPYYVGTAVVEPTGQTVTLRSFQYPDRFRQQIEAMDRWPVQYLPTGDQAKVRLDLIELVLERSDPRPIT</sequence>
<keyword evidence="1" id="KW-1133">Transmembrane helix</keyword>
<keyword evidence="1" id="KW-0472">Membrane</keyword>
<comment type="caution">
    <text evidence="2">The sequence shown here is derived from an EMBL/GenBank/DDBJ whole genome shotgun (WGS) entry which is preliminary data.</text>
</comment>
<accession>A0A543ARA6</accession>
<dbReference type="EMBL" id="VFOW01000001">
    <property type="protein sequence ID" value="TQL75066.1"/>
    <property type="molecule type" value="Genomic_DNA"/>
</dbReference>
<reference evidence="2 3" key="1">
    <citation type="submission" date="2019-06" db="EMBL/GenBank/DDBJ databases">
        <title>Sequencing the genomes of 1000 actinobacteria strains.</title>
        <authorList>
            <person name="Klenk H.-P."/>
        </authorList>
    </citation>
    <scope>NUCLEOTIDE SEQUENCE [LARGE SCALE GENOMIC DNA]</scope>
    <source>
        <strain evidence="2 3">DSM 45928</strain>
    </source>
</reference>
<feature type="transmembrane region" description="Helical" evidence="1">
    <location>
        <begin position="15"/>
        <end position="34"/>
    </location>
</feature>
<dbReference type="AlphaFoldDB" id="A0A543ARA6"/>
<keyword evidence="3" id="KW-1185">Reference proteome</keyword>
<dbReference type="RefSeq" id="WP_142034646.1">
    <property type="nucleotide sequence ID" value="NZ_JBHTGS010000002.1"/>
</dbReference>